<name>A0ABQ0G1W1_9PEZI</name>
<comment type="caution">
    <text evidence="4">The sequence shown here is derived from an EMBL/GenBank/DDBJ whole genome shotgun (WGS) entry which is preliminary data.</text>
</comment>
<dbReference type="RefSeq" id="XP_070913465.1">
    <property type="nucleotide sequence ID" value="XM_071057364.1"/>
</dbReference>
<evidence type="ECO:0000256" key="2">
    <source>
        <dbReference type="ARBA" id="ARBA00023242"/>
    </source>
</evidence>
<evidence type="ECO:0000313" key="5">
    <source>
        <dbReference type="Proteomes" id="UP001628179"/>
    </source>
</evidence>
<dbReference type="Gene3D" id="3.40.50.300">
    <property type="entry name" value="P-loop containing nucleotide triphosphate hydrolases"/>
    <property type="match status" value="1"/>
</dbReference>
<proteinExistence type="predicted"/>
<evidence type="ECO:0000313" key="4">
    <source>
        <dbReference type="EMBL" id="GAB1311732.1"/>
    </source>
</evidence>
<dbReference type="PANTHER" id="PTHR46457">
    <property type="entry name" value="DNA REPAIR PROTEIN RAD51 HOMOLOG 4"/>
    <property type="match status" value="1"/>
</dbReference>
<feature type="region of interest" description="Disordered" evidence="3">
    <location>
        <begin position="1"/>
        <end position="22"/>
    </location>
</feature>
<organism evidence="4 5">
    <name type="scientific">Madurella fahalii</name>
    <dbReference type="NCBI Taxonomy" id="1157608"/>
    <lineage>
        <taxon>Eukaryota</taxon>
        <taxon>Fungi</taxon>
        <taxon>Dikarya</taxon>
        <taxon>Ascomycota</taxon>
        <taxon>Pezizomycotina</taxon>
        <taxon>Sordariomycetes</taxon>
        <taxon>Sordariomycetidae</taxon>
        <taxon>Sordariales</taxon>
        <taxon>Sordariales incertae sedis</taxon>
        <taxon>Madurella</taxon>
    </lineage>
</organism>
<comment type="subcellular location">
    <subcellularLocation>
        <location evidence="1">Nucleus</location>
    </subcellularLocation>
</comment>
<evidence type="ECO:0000256" key="3">
    <source>
        <dbReference type="SAM" id="MobiDB-lite"/>
    </source>
</evidence>
<evidence type="ECO:0000256" key="1">
    <source>
        <dbReference type="ARBA" id="ARBA00004123"/>
    </source>
</evidence>
<dbReference type="Proteomes" id="UP001628179">
    <property type="component" value="Unassembled WGS sequence"/>
</dbReference>
<accession>A0ABQ0G1W1</accession>
<reference evidence="4 5" key="1">
    <citation type="submission" date="2024-09" db="EMBL/GenBank/DDBJ databases">
        <title>Itraconazole resistance in Madurella fahalii resulting from another homologue of gene encoding cytochrome P450 14-alpha sterol demethylase (CYP51).</title>
        <authorList>
            <person name="Yoshioka I."/>
            <person name="Fahal A.H."/>
            <person name="Kaneko S."/>
            <person name="Yaguchi T."/>
        </authorList>
    </citation>
    <scope>NUCLEOTIDE SEQUENCE [LARGE SCALE GENOMIC DNA]</scope>
    <source>
        <strain evidence="4 5">IFM 68171</strain>
    </source>
</reference>
<keyword evidence="2" id="KW-0539">Nucleus</keyword>
<keyword evidence="5" id="KW-1185">Reference proteome</keyword>
<dbReference type="EMBL" id="BAAFSV010000001">
    <property type="protein sequence ID" value="GAB1311732.1"/>
    <property type="molecule type" value="Genomic_DNA"/>
</dbReference>
<dbReference type="InterPro" id="IPR051988">
    <property type="entry name" value="HRR_RAD51_Paralog"/>
</dbReference>
<dbReference type="GeneID" id="98172687"/>
<feature type="region of interest" description="Disordered" evidence="3">
    <location>
        <begin position="162"/>
        <end position="232"/>
    </location>
</feature>
<gene>
    <name evidence="4" type="ORF">MFIFM68171_01942</name>
</gene>
<sequence>MDQTTDIHLPPTIARSDPHTPLQPVPASELLDHELARKEQLRKKGNLMIGCRELDEYVLLGGFERGSVVGVSAEEEDIGLSIGLQTAANLVAERLGKALIITTLPVTVLLPKLQKLLVSSLQEDPRNLKTRVQECLERISISRVFDIEGLWQVLGELEETSERMPLPVTQGTETGPKRDAATSEQRVQQRTEVQDSEEEDSLSLSESPHPQSPTAQPRDGSSRYSEPPRSSLPDLILITHTSALLSTLFAARDKPTAHETTALLSSHLQYLTRSPAFGNPLVILLNSTTSPLSQGHDDIVTITANDEPRQAKFPEPTHSSIFSPPPQVTYPPGHTFQRNKPSFGQVFAQMLDLHLLCTRVPRTNEDAAAAVAGLGLEFVSYVWVVEVLLDEIGVYERTDFDDYGVRRNREQRWGAVDVDELKGGRVVDALEGRSQGQ</sequence>
<feature type="compositionally biased region" description="Basic and acidic residues" evidence="3">
    <location>
        <begin position="175"/>
        <end position="193"/>
    </location>
</feature>
<dbReference type="InterPro" id="IPR027417">
    <property type="entry name" value="P-loop_NTPase"/>
</dbReference>
<protein>
    <submittedName>
        <fullName evidence="4">Uncharacterized protein</fullName>
    </submittedName>
</protein>
<dbReference type="PANTHER" id="PTHR46457:SF1">
    <property type="entry name" value="DNA REPAIR PROTEIN RAD51 HOMOLOG 4"/>
    <property type="match status" value="1"/>
</dbReference>